<name>A0A9W9PGC1_9EURO</name>
<feature type="compositionally biased region" description="Basic and acidic residues" evidence="1">
    <location>
        <begin position="69"/>
        <end position="79"/>
    </location>
</feature>
<reference evidence="2" key="1">
    <citation type="submission" date="2022-11" db="EMBL/GenBank/DDBJ databases">
        <authorList>
            <person name="Petersen C."/>
        </authorList>
    </citation>
    <scope>NUCLEOTIDE SEQUENCE</scope>
    <source>
        <strain evidence="2">IBT 19713</strain>
    </source>
</reference>
<accession>A0A9W9PGC1</accession>
<organism evidence="2 3">
    <name type="scientific">Penicillium chermesinum</name>
    <dbReference type="NCBI Taxonomy" id="63820"/>
    <lineage>
        <taxon>Eukaryota</taxon>
        <taxon>Fungi</taxon>
        <taxon>Dikarya</taxon>
        <taxon>Ascomycota</taxon>
        <taxon>Pezizomycotina</taxon>
        <taxon>Eurotiomycetes</taxon>
        <taxon>Eurotiomycetidae</taxon>
        <taxon>Eurotiales</taxon>
        <taxon>Aspergillaceae</taxon>
        <taxon>Penicillium</taxon>
    </lineage>
</organism>
<dbReference type="AlphaFoldDB" id="A0A9W9PGC1"/>
<dbReference type="RefSeq" id="XP_058333615.1">
    <property type="nucleotide sequence ID" value="XM_058470474.1"/>
</dbReference>
<protein>
    <submittedName>
        <fullName evidence="2">Uncharacterized protein</fullName>
    </submittedName>
</protein>
<dbReference type="EMBL" id="JAPQKS010000002">
    <property type="protein sequence ID" value="KAJ5246194.1"/>
    <property type="molecule type" value="Genomic_DNA"/>
</dbReference>
<comment type="caution">
    <text evidence="2">The sequence shown here is derived from an EMBL/GenBank/DDBJ whole genome shotgun (WGS) entry which is preliminary data.</text>
</comment>
<evidence type="ECO:0000256" key="1">
    <source>
        <dbReference type="SAM" id="MobiDB-lite"/>
    </source>
</evidence>
<proteinExistence type="predicted"/>
<evidence type="ECO:0000313" key="3">
    <source>
        <dbReference type="Proteomes" id="UP001150941"/>
    </source>
</evidence>
<feature type="region of interest" description="Disordered" evidence="1">
    <location>
        <begin position="38"/>
        <end position="90"/>
    </location>
</feature>
<feature type="compositionally biased region" description="Basic and acidic residues" evidence="1">
    <location>
        <begin position="110"/>
        <end position="127"/>
    </location>
</feature>
<dbReference type="GeneID" id="83197777"/>
<gene>
    <name evidence="2" type="ORF">N7468_001177</name>
</gene>
<evidence type="ECO:0000313" key="2">
    <source>
        <dbReference type="EMBL" id="KAJ5246194.1"/>
    </source>
</evidence>
<feature type="region of interest" description="Disordered" evidence="1">
    <location>
        <begin position="1"/>
        <end position="24"/>
    </location>
</feature>
<feature type="region of interest" description="Disordered" evidence="1">
    <location>
        <begin position="104"/>
        <end position="146"/>
    </location>
</feature>
<reference evidence="2" key="2">
    <citation type="journal article" date="2023" name="IMA Fungus">
        <title>Comparative genomic study of the Penicillium genus elucidates a diverse pangenome and 15 lateral gene transfer events.</title>
        <authorList>
            <person name="Petersen C."/>
            <person name="Sorensen T."/>
            <person name="Nielsen M.R."/>
            <person name="Sondergaard T.E."/>
            <person name="Sorensen J.L."/>
            <person name="Fitzpatrick D.A."/>
            <person name="Frisvad J.C."/>
            <person name="Nielsen K.L."/>
        </authorList>
    </citation>
    <scope>NUCLEOTIDE SEQUENCE</scope>
    <source>
        <strain evidence="2">IBT 19713</strain>
    </source>
</reference>
<keyword evidence="3" id="KW-1185">Reference proteome</keyword>
<feature type="compositionally biased region" description="Polar residues" evidence="1">
    <location>
        <begin position="39"/>
        <end position="49"/>
    </location>
</feature>
<dbReference type="Proteomes" id="UP001150941">
    <property type="component" value="Unassembled WGS sequence"/>
</dbReference>
<sequence>MPVAPESPRRPTSAHAAHLQYPTLPPLSASVEEWLSRSRPANNMTSSNLDEMGPGSLSESWATLSVSDIHSEDGNRSEQTDVGSLIDQATPDDVASLDERYSGSEIGAPEDFHQREEDDDNNDHADDQEIGGSRLFPQPLFHPGAAIDDSNLTAQQTPRQSIDSIEFAEPETWADEERVELKHTISILNEDVTSVISKPSTPGSVIIVTVQQTMTKQTLDLDKPFRVLYFGNPEFRDIILDKIGDVLVSSPSAGSLTSSAESSRYHVVPTSFGTGAVPNHAELLPINVQLVVDECVEAAGDLHPDQPTTVDLTFKNRPSCRSWWDKDHYRVSSTSEWTLPNLAILFISKRDDPAAIHGRRLAHAFLERHRIPSMIISDEQLWTQEDYSVPLNPNSLHMCLESRNAQTGESTILKRYPIDVKTFESITPGQLNRNLASLIDLHQGKASVRSDRKYSAHNYPSWMSNGYRSWYDGSWFDIEKYPGSWLQPIYARGSPELGPTLRLLTLTLVSAIAISLGYAVFKTFLVFLTQWVAGSTLSHSILPSSTPAVPTATLVLEGLNKDSLSVRPPGHVGLVKEEPSSLSLVDQVAELTITSFGSTVDPDAFEIHGVGDCHILIKSPRNFATAKRHRPFDVDVHRLFEGVYTVRLDREDAHGLVNVTVTGRSKPSVQQSEIIDFGTPWLKISNWRKKAQSISSQVTKDLHVAQNGLSDVYGRLSTDVQVILGDVVKRAHYIKEDAERLHQETSQTRKAILHRSKQRSDAIVTNTLQHFQSMYSILRQGSIQINREVFERVSNAWTGLENPAPKADLASAVDRVRNATKIMLGRCQMRARYLLGRPTARNDANLECPGQKATC</sequence>
<feature type="compositionally biased region" description="Polar residues" evidence="1">
    <location>
        <begin position="57"/>
        <end position="68"/>
    </location>
</feature>
<dbReference type="OrthoDB" id="439943at2759"/>